<sequence length="425" mass="46953">MLKCGITGYNLISAYIESGYFMEFNKENLRKIRGLILFTLVVLIALWKYTVVLEALGFLLGIMFPFLLGAAIAFILNVPMHFLEEKLFYNKNTNDRHPVKKLARPLSLVLTIIIVLGVVSLVIFVVVPKLGGTFMSLGKNIQDFVPKVQSWVEEMFNNNKEIVAMVNDIKIDWDKVLNGMVSFFKNGAGSVLGSTFTVAKSIVSGLATFFIAFVFACYILLQKEKLNIQIRKIMYAYLKEEYVEKALDVCSLTYKTFSSFLTGQCVEAVILGAMFVVTMTVFRLPYAMLVGILIAFTALIPIFGAFIGCVVGAFLILMVAPMKALVFVVLFLVLQQIEGNLIYPRVVGSSVGLPSIWVLAAVSIGGSLMGIVGMLVFIPIVSVVYTLFRNNVYWQLKKKGIQIDNTTGESVDVSGMSSGNTGNEN</sequence>
<comment type="caution">
    <text evidence="9">The sequence shown here is derived from an EMBL/GenBank/DDBJ whole genome shotgun (WGS) entry which is preliminary data.</text>
</comment>
<dbReference type="GO" id="GO:0055085">
    <property type="term" value="P:transmembrane transport"/>
    <property type="evidence" value="ECO:0007669"/>
    <property type="project" value="TreeGrafter"/>
</dbReference>
<feature type="transmembrane region" description="Helical" evidence="8">
    <location>
        <begin position="202"/>
        <end position="221"/>
    </location>
</feature>
<evidence type="ECO:0000256" key="5">
    <source>
        <dbReference type="ARBA" id="ARBA00022692"/>
    </source>
</evidence>
<keyword evidence="6 8" id="KW-1133">Transmembrane helix</keyword>
<dbReference type="InterPro" id="IPR002549">
    <property type="entry name" value="AI-2E-like"/>
</dbReference>
<keyword evidence="10" id="KW-1185">Reference proteome</keyword>
<evidence type="ECO:0000256" key="2">
    <source>
        <dbReference type="ARBA" id="ARBA00009773"/>
    </source>
</evidence>
<feature type="transmembrane region" description="Helical" evidence="8">
    <location>
        <begin position="265"/>
        <end position="286"/>
    </location>
</feature>
<comment type="similarity">
    <text evidence="2">Belongs to the autoinducer-2 exporter (AI-2E) (TC 2.A.86) family.</text>
</comment>
<gene>
    <name evidence="9" type="ORF">A8806_10234</name>
</gene>
<keyword evidence="5 8" id="KW-0812">Transmembrane</keyword>
<dbReference type="EMBL" id="QGDL01000002">
    <property type="protein sequence ID" value="PWJ31178.1"/>
    <property type="molecule type" value="Genomic_DNA"/>
</dbReference>
<keyword evidence="4" id="KW-1003">Cell membrane</keyword>
<feature type="transmembrane region" description="Helical" evidence="8">
    <location>
        <begin position="55"/>
        <end position="76"/>
    </location>
</feature>
<dbReference type="GO" id="GO:0005886">
    <property type="term" value="C:plasma membrane"/>
    <property type="evidence" value="ECO:0007669"/>
    <property type="project" value="UniProtKB-SubCell"/>
</dbReference>
<dbReference type="PANTHER" id="PTHR21716:SF53">
    <property type="entry name" value="PERMEASE PERM-RELATED"/>
    <property type="match status" value="1"/>
</dbReference>
<feature type="transmembrane region" description="Helical" evidence="8">
    <location>
        <begin position="106"/>
        <end position="127"/>
    </location>
</feature>
<evidence type="ECO:0000313" key="10">
    <source>
        <dbReference type="Proteomes" id="UP000245845"/>
    </source>
</evidence>
<evidence type="ECO:0000256" key="1">
    <source>
        <dbReference type="ARBA" id="ARBA00004651"/>
    </source>
</evidence>
<dbReference type="AlphaFoldDB" id="A0A2Y9B9V4"/>
<keyword evidence="3" id="KW-0813">Transport</keyword>
<proteinExistence type="inferred from homology"/>
<evidence type="ECO:0000256" key="8">
    <source>
        <dbReference type="SAM" id="Phobius"/>
    </source>
</evidence>
<organism evidence="9 10">
    <name type="scientific">Faecalicatena orotica</name>
    <dbReference type="NCBI Taxonomy" id="1544"/>
    <lineage>
        <taxon>Bacteria</taxon>
        <taxon>Bacillati</taxon>
        <taxon>Bacillota</taxon>
        <taxon>Clostridia</taxon>
        <taxon>Lachnospirales</taxon>
        <taxon>Lachnospiraceae</taxon>
        <taxon>Faecalicatena</taxon>
    </lineage>
</organism>
<evidence type="ECO:0000256" key="3">
    <source>
        <dbReference type="ARBA" id="ARBA00022448"/>
    </source>
</evidence>
<comment type="subcellular location">
    <subcellularLocation>
        <location evidence="1">Cell membrane</location>
        <topology evidence="1">Multi-pass membrane protein</topology>
    </subcellularLocation>
</comment>
<evidence type="ECO:0000313" key="9">
    <source>
        <dbReference type="EMBL" id="PWJ31178.1"/>
    </source>
</evidence>
<reference evidence="9 10" key="1">
    <citation type="submission" date="2018-05" db="EMBL/GenBank/DDBJ databases">
        <title>The Hungate 1000. A catalogue of reference genomes from the rumen microbiome.</title>
        <authorList>
            <person name="Kelly W."/>
        </authorList>
    </citation>
    <scope>NUCLEOTIDE SEQUENCE [LARGE SCALE GENOMIC DNA]</scope>
    <source>
        <strain evidence="9 10">NLAE-zl-C242</strain>
    </source>
</reference>
<dbReference type="Pfam" id="PF01594">
    <property type="entry name" value="AI-2E_transport"/>
    <property type="match status" value="1"/>
</dbReference>
<name>A0A2Y9B9V4_9FIRM</name>
<feature type="transmembrane region" description="Helical" evidence="8">
    <location>
        <begin position="32"/>
        <end position="49"/>
    </location>
</feature>
<evidence type="ECO:0000256" key="7">
    <source>
        <dbReference type="ARBA" id="ARBA00023136"/>
    </source>
</evidence>
<feature type="transmembrane region" description="Helical" evidence="8">
    <location>
        <begin position="292"/>
        <end position="317"/>
    </location>
</feature>
<keyword evidence="7 8" id="KW-0472">Membrane</keyword>
<dbReference type="PANTHER" id="PTHR21716">
    <property type="entry name" value="TRANSMEMBRANE PROTEIN"/>
    <property type="match status" value="1"/>
</dbReference>
<protein>
    <submittedName>
        <fullName evidence="9">Putative PurR-regulated permease PerM</fullName>
    </submittedName>
</protein>
<evidence type="ECO:0000256" key="4">
    <source>
        <dbReference type="ARBA" id="ARBA00022475"/>
    </source>
</evidence>
<feature type="transmembrane region" description="Helical" evidence="8">
    <location>
        <begin position="355"/>
        <end position="388"/>
    </location>
</feature>
<feature type="transmembrane region" description="Helical" evidence="8">
    <location>
        <begin position="324"/>
        <end position="343"/>
    </location>
</feature>
<accession>A0A2Y9B9V4</accession>
<evidence type="ECO:0000256" key="6">
    <source>
        <dbReference type="ARBA" id="ARBA00022989"/>
    </source>
</evidence>
<dbReference type="Proteomes" id="UP000245845">
    <property type="component" value="Unassembled WGS sequence"/>
</dbReference>